<sequence>MFWIMIIAVVAITTGAEVYKTHAKQQTKTLELREKLIKEEYKLEIAKQETFRLENERLRLQLNSDMVQFEREKQVRLEK</sequence>
<dbReference type="Proteomes" id="UP000093482">
    <property type="component" value="Unassembled WGS sequence"/>
</dbReference>
<reference evidence="1 2" key="1">
    <citation type="submission" date="2016-07" db="EMBL/GenBank/DDBJ databases">
        <title>Caryophanon latum genome sequencing.</title>
        <authorList>
            <person name="Verma A."/>
            <person name="Pal Y."/>
            <person name="Krishnamurthi S."/>
        </authorList>
    </citation>
    <scope>NUCLEOTIDE SEQUENCE [LARGE SCALE GENOMIC DNA]</scope>
    <source>
        <strain evidence="1 2">DSM 14151</strain>
    </source>
</reference>
<evidence type="ECO:0000313" key="1">
    <source>
        <dbReference type="EMBL" id="OCS94675.1"/>
    </source>
</evidence>
<keyword evidence="2" id="KW-1185">Reference proteome</keyword>
<comment type="caution">
    <text evidence="1">The sequence shown here is derived from an EMBL/GenBank/DDBJ whole genome shotgun (WGS) entry which is preliminary data.</text>
</comment>
<evidence type="ECO:0000313" key="2">
    <source>
        <dbReference type="Proteomes" id="UP000093482"/>
    </source>
</evidence>
<dbReference type="RefSeq" id="WP_066461038.1">
    <property type="nucleotide sequence ID" value="NZ_MATO01000001.1"/>
</dbReference>
<dbReference type="EMBL" id="MATO01000001">
    <property type="protein sequence ID" value="OCS94675.1"/>
    <property type="molecule type" value="Genomic_DNA"/>
</dbReference>
<organism evidence="1 2">
    <name type="scientific">Caryophanon latum</name>
    <dbReference type="NCBI Taxonomy" id="33977"/>
    <lineage>
        <taxon>Bacteria</taxon>
        <taxon>Bacillati</taxon>
        <taxon>Bacillota</taxon>
        <taxon>Bacilli</taxon>
        <taxon>Bacillales</taxon>
        <taxon>Caryophanaceae</taxon>
        <taxon>Caryophanon</taxon>
    </lineage>
</organism>
<proteinExistence type="predicted"/>
<protein>
    <submittedName>
        <fullName evidence="1">Uncharacterized protein</fullName>
    </submittedName>
</protein>
<gene>
    <name evidence="1" type="ORF">A6K76_00455</name>
</gene>
<name>A0A1C0Z5C9_9BACL</name>
<accession>A0A1C0Z5C9</accession>
<dbReference type="AlphaFoldDB" id="A0A1C0Z5C9"/>